<dbReference type="SMART" id="SM00717">
    <property type="entry name" value="SANT"/>
    <property type="match status" value="2"/>
</dbReference>
<evidence type="ECO:0000259" key="7">
    <source>
        <dbReference type="SMART" id="SM00717"/>
    </source>
</evidence>
<feature type="coiled-coil region" evidence="5">
    <location>
        <begin position="641"/>
        <end position="668"/>
    </location>
</feature>
<evidence type="ECO:0000256" key="6">
    <source>
        <dbReference type="SAM" id="MobiDB-lite"/>
    </source>
</evidence>
<name>A0A7I8VJD2_9ANNE</name>
<dbReference type="Proteomes" id="UP000549394">
    <property type="component" value="Unassembled WGS sequence"/>
</dbReference>
<comment type="caution">
    <text evidence="8">The sequence shown here is derived from an EMBL/GenBank/DDBJ whole genome shotgun (WGS) entry which is preliminary data.</text>
</comment>
<dbReference type="Pfam" id="PF26019">
    <property type="entry name" value="HTH_TIMELESS"/>
    <property type="match status" value="2"/>
</dbReference>
<proteinExistence type="inferred from homology"/>
<evidence type="ECO:0000256" key="5">
    <source>
        <dbReference type="SAM" id="Coils"/>
    </source>
</evidence>
<dbReference type="Pfam" id="PF04821">
    <property type="entry name" value="TIMELESS"/>
    <property type="match status" value="1"/>
</dbReference>
<keyword evidence="3" id="KW-0539">Nucleus</keyword>
<sequence length="1295" mass="151535">MSDNPIPPNFFLAEVQAACNALGCAEEDGYHKEPDCLETVKDLIRFLKRENEYCDVRRFLGECQIVQTDLIPIIKYNKGDKELLETTIRLLVNLTQPAVSCFDNEVPTHKTVLKYYIEVQSHLNRYKESFCDEAVMAILSETLQDIISLDWESQRENDRLLLERILLLLRNVLHIVIDHKTDIRTDDDANIHDQLLWVMHKSGMEDLLLYLASANEESFCMHVLEIVSLMFREQNAKELATVGGDKSKIHKRKEEEELARLRITEEAKRKEMLAKLGSRHSRFAGTVIIKNFKSISDKDMILHKNIKHTKDINFDAHKTARRAPKNRAPIKDREVSRRSTLSIRLFLKDFCSQFLENAYNTLMRNANHALMRSKAQENDDTYFLWAMRFFMEFSRCANMKLDFVSETMNMSTFHYVETHLINYHETITIDKKNAILWSRRLHLALKAYQELLRTLHWMSSSSDLVVKRSAKVIKSNILYVPEFRDVFVMLLRTFDEARQSRSFLRDLIESSHIFLKILESHCKGSNTIMVERKRKKKNKKKKIAKKPGKKTEDDLFRIWESISTDVDDYLALKIPLPEEEVRVFDPASSIEPSEQKKEAMLRIKNALMEKETGTAILLWNTVKEFWPEEFEGEENENEVLRQILMAEIEESENRVENDEEEDNEEDVEDVIVRDEINFDFKEFISKFANSKVVRAYSILLGEWRDNSAAINHAILKMLHRIAFQCNLPGLLFHARIFRTFNEFYINDLSKKREFDELKNFGVHIIRKFVDAVQRNPSILVNFFFWNSTNDALDMIDGFTPRDSKRNKKVAWTEEEEEQLKNMFENLKEEEEEENGEGGAAGDDIVDKLVRLLPGRPRTRRQIIRQLVHLGLLQSARDLKKKKKGGNELRRTWNEDEEEELRMAFNEFKETDDIVGCILDSLKVKRSKAAVINKLLSLGLISDRKEVRRKKKKNNFVLEKEQDNEEDELDVDTLDDIITSYQRKSLNPDIGLDWVISLLTRAIDDRGDGEDQEATAIIPLKDEDEECLDDPHFTRILKKIGFRKPDMVQERYWRIPADLSCEYLEECCDTVKVKKDDCPEDINVADILKGRQFLDDSFSDTEPSTLGRGLFIGASDDEGDEEEEERLRIREEIDSLLLNKTRPASETLEDVIKVYKSRTNDYYPGLDWVSTFLRKAIDSRKDCLNPESMAVVPIREEEEEYLEDENFSKILKKIGLKQPDLIQERYWRIPAELSLEYLEEISDTLQAEKSADEENEDMDFSEMIRKRRIGEDSDSDVETFSVKRKKLILDDDDDDD</sequence>
<comment type="subcellular location">
    <subcellularLocation>
        <location evidence="1">Nucleus</location>
    </subcellularLocation>
</comment>
<evidence type="ECO:0000313" key="9">
    <source>
        <dbReference type="Proteomes" id="UP000549394"/>
    </source>
</evidence>
<dbReference type="PANTHER" id="PTHR22940:SF4">
    <property type="entry name" value="PROTEIN TIMELESS HOMOLOG"/>
    <property type="match status" value="1"/>
</dbReference>
<keyword evidence="4" id="KW-0131">Cell cycle</keyword>
<feature type="domain" description="Myb-like" evidence="7">
    <location>
        <begin position="807"/>
        <end position="872"/>
    </location>
</feature>
<dbReference type="PANTHER" id="PTHR22940">
    <property type="entry name" value="TIMEOUT/TIMELESS-2"/>
    <property type="match status" value="1"/>
</dbReference>
<feature type="region of interest" description="Disordered" evidence="6">
    <location>
        <begin position="1245"/>
        <end position="1275"/>
    </location>
</feature>
<dbReference type="EMBL" id="CAJFCJ010000006">
    <property type="protein sequence ID" value="CAD5116385.1"/>
    <property type="molecule type" value="Genomic_DNA"/>
</dbReference>
<dbReference type="InterPro" id="IPR007725">
    <property type="entry name" value="TIMELESS_C"/>
</dbReference>
<dbReference type="OrthoDB" id="310853at2759"/>
<dbReference type="Pfam" id="PF05029">
    <property type="entry name" value="TIMELESS_C"/>
    <property type="match status" value="2"/>
</dbReference>
<comment type="similarity">
    <text evidence="2">Belongs to the timeless family.</text>
</comment>
<keyword evidence="9" id="KW-1185">Reference proteome</keyword>
<dbReference type="GO" id="GO:0048511">
    <property type="term" value="P:rhythmic process"/>
    <property type="evidence" value="ECO:0007669"/>
    <property type="project" value="UniProtKB-KW"/>
</dbReference>
<evidence type="ECO:0000256" key="2">
    <source>
        <dbReference type="ARBA" id="ARBA00008174"/>
    </source>
</evidence>
<feature type="compositionally biased region" description="Acidic residues" evidence="6">
    <location>
        <begin position="1250"/>
        <end position="1259"/>
    </location>
</feature>
<accession>A0A7I8VJD2</accession>
<gene>
    <name evidence="8" type="ORF">DGYR_LOCUS5022</name>
</gene>
<organism evidence="8 9">
    <name type="scientific">Dimorphilus gyrociliatus</name>
    <dbReference type="NCBI Taxonomy" id="2664684"/>
    <lineage>
        <taxon>Eukaryota</taxon>
        <taxon>Metazoa</taxon>
        <taxon>Spiralia</taxon>
        <taxon>Lophotrochozoa</taxon>
        <taxon>Annelida</taxon>
        <taxon>Polychaeta</taxon>
        <taxon>Polychaeta incertae sedis</taxon>
        <taxon>Dinophilidae</taxon>
        <taxon>Dimorphilus</taxon>
    </lineage>
</organism>
<protein>
    <submittedName>
        <fullName evidence="8">DgyrCDS5281</fullName>
    </submittedName>
</protein>
<evidence type="ECO:0000256" key="1">
    <source>
        <dbReference type="ARBA" id="ARBA00004123"/>
    </source>
</evidence>
<dbReference type="InterPro" id="IPR006906">
    <property type="entry name" value="Timeless_N"/>
</dbReference>
<dbReference type="GO" id="GO:0043111">
    <property type="term" value="P:replication fork arrest"/>
    <property type="evidence" value="ECO:0007669"/>
    <property type="project" value="TreeGrafter"/>
</dbReference>
<dbReference type="InterPro" id="IPR044998">
    <property type="entry name" value="Timeless"/>
</dbReference>
<feature type="domain" description="Myb-like" evidence="7">
    <location>
        <begin position="888"/>
        <end position="1057"/>
    </location>
</feature>
<dbReference type="InterPro" id="IPR001005">
    <property type="entry name" value="SANT/Myb"/>
</dbReference>
<dbReference type="GO" id="GO:0000076">
    <property type="term" value="P:DNA replication checkpoint signaling"/>
    <property type="evidence" value="ECO:0007669"/>
    <property type="project" value="TreeGrafter"/>
</dbReference>
<dbReference type="GO" id="GO:0003677">
    <property type="term" value="F:DNA binding"/>
    <property type="evidence" value="ECO:0007669"/>
    <property type="project" value="TreeGrafter"/>
</dbReference>
<evidence type="ECO:0000313" key="8">
    <source>
        <dbReference type="EMBL" id="CAD5116385.1"/>
    </source>
</evidence>
<dbReference type="GO" id="GO:0031298">
    <property type="term" value="C:replication fork protection complex"/>
    <property type="evidence" value="ECO:0007669"/>
    <property type="project" value="TreeGrafter"/>
</dbReference>
<evidence type="ECO:0000256" key="3">
    <source>
        <dbReference type="ARBA" id="ARBA00023242"/>
    </source>
</evidence>
<evidence type="ECO:0000256" key="4">
    <source>
        <dbReference type="ARBA" id="ARBA00023306"/>
    </source>
</evidence>
<feature type="coiled-coil region" evidence="5">
    <location>
        <begin position="809"/>
        <end position="836"/>
    </location>
</feature>
<dbReference type="GO" id="GO:0006281">
    <property type="term" value="P:DNA repair"/>
    <property type="evidence" value="ECO:0007669"/>
    <property type="project" value="TreeGrafter"/>
</dbReference>
<reference evidence="8 9" key="1">
    <citation type="submission" date="2020-08" db="EMBL/GenBank/DDBJ databases">
        <authorList>
            <person name="Hejnol A."/>
        </authorList>
    </citation>
    <scope>NUCLEOTIDE SEQUENCE [LARGE SCALE GENOMIC DNA]</scope>
</reference>
<keyword evidence="5" id="KW-0175">Coiled coil</keyword>